<evidence type="ECO:0000313" key="3">
    <source>
        <dbReference type="Proteomes" id="UP001232493"/>
    </source>
</evidence>
<keyword evidence="1" id="KW-0472">Membrane</keyword>
<feature type="transmembrane region" description="Helical" evidence="1">
    <location>
        <begin position="308"/>
        <end position="331"/>
    </location>
</feature>
<organism evidence="2 3">
    <name type="scientific">Marinitoga aeolica</name>
    <dbReference type="NCBI Taxonomy" id="2809031"/>
    <lineage>
        <taxon>Bacteria</taxon>
        <taxon>Thermotogati</taxon>
        <taxon>Thermotogota</taxon>
        <taxon>Thermotogae</taxon>
        <taxon>Petrotogales</taxon>
        <taxon>Petrotogaceae</taxon>
        <taxon>Marinitoga</taxon>
    </lineage>
</organism>
<keyword evidence="1" id="KW-0812">Transmembrane</keyword>
<name>A0ABY8PPT3_9BACT</name>
<keyword evidence="1" id="KW-1133">Transmembrane helix</keyword>
<reference evidence="2 3" key="1">
    <citation type="submission" date="2021-02" db="EMBL/GenBank/DDBJ databases">
        <title>Characterization of Marinitoga sp. nov. str. BP5-C20A.</title>
        <authorList>
            <person name="Erauso G."/>
            <person name="Postec A."/>
        </authorList>
    </citation>
    <scope>NUCLEOTIDE SEQUENCE [LARGE SCALE GENOMIC DNA]</scope>
    <source>
        <strain evidence="2 3">BP5-C20A</strain>
    </source>
</reference>
<dbReference type="RefSeq" id="WP_280998438.1">
    <property type="nucleotide sequence ID" value="NZ_CP069362.1"/>
</dbReference>
<proteinExistence type="predicted"/>
<protein>
    <submittedName>
        <fullName evidence="2">Uncharacterized protein</fullName>
    </submittedName>
</protein>
<feature type="transmembrane region" description="Helical" evidence="1">
    <location>
        <begin position="556"/>
        <end position="573"/>
    </location>
</feature>
<accession>A0ABY8PPT3</accession>
<keyword evidence="3" id="KW-1185">Reference proteome</keyword>
<feature type="transmembrane region" description="Helical" evidence="1">
    <location>
        <begin position="285"/>
        <end position="302"/>
    </location>
</feature>
<gene>
    <name evidence="2" type="ORF">JRV97_09685</name>
</gene>
<evidence type="ECO:0000256" key="1">
    <source>
        <dbReference type="SAM" id="Phobius"/>
    </source>
</evidence>
<sequence length="645" mass="74865">MKKIVVMTVFFLIALSIFSLNMANIKTDYVKYINEYTSHSENFKWFFDELKNMGLYKFYKTQMVGSAEYTDRPSYIPKHLSSIAEEHRFNSLEEEIAFAGFLAYVQSDLAGKNLTEETVRSLPAFYLALEEYSSYLQDTGFLYIKNAIAYSLGLVKDSPNKSLTKTKMKNRRAKLESPEYYIYEGEPDEFFDNIISKNKDTLEDGIKEISKMRVTGEDLEIEIDDLASKVLSFVPGTIKNDTQKIINIFLSNAEVKKSKEWIRFIVYLALILVIFFLKKKDLYKWLFFGIVISESIYILNYYNFSKDMITSFIYGAFLLLAFALILITMFFKAFGRNISLAKRIVNISLIVIILILMNIPLFNNIREIRMENNPDFHDSIMQKTLLNDVLLYPYSFVHKDVAYIDSQLSAEYSDIKYIYNSALKKFLVDSGKNKILDYLNYEDGKVRIDLLKEGLYLENYGVYNKLTDNLRKVLEEFEKNSQKRVKNIENGLKTYNTHTANILKYSDDKFKTLFQANLETKLIKSSILTNYKPNLLSVFSSKINESINIKPLVSDWGTKILLLLVLGFLYFYLNEKLLFKLTGLAIMTIASLLAFVKPHTIHILSEFKYPVLNAQTFSINIFFGLLMLLFTALSGLQIIKFYKGR</sequence>
<feature type="transmembrane region" description="Helical" evidence="1">
    <location>
        <begin position="616"/>
        <end position="639"/>
    </location>
</feature>
<feature type="transmembrane region" description="Helical" evidence="1">
    <location>
        <begin position="261"/>
        <end position="278"/>
    </location>
</feature>
<feature type="transmembrane region" description="Helical" evidence="1">
    <location>
        <begin position="578"/>
        <end position="596"/>
    </location>
</feature>
<dbReference type="Proteomes" id="UP001232493">
    <property type="component" value="Chromosome"/>
</dbReference>
<feature type="transmembrane region" description="Helical" evidence="1">
    <location>
        <begin position="343"/>
        <end position="362"/>
    </location>
</feature>
<evidence type="ECO:0000313" key="2">
    <source>
        <dbReference type="EMBL" id="WGS64630.1"/>
    </source>
</evidence>
<dbReference type="EMBL" id="CP069362">
    <property type="protein sequence ID" value="WGS64630.1"/>
    <property type="molecule type" value="Genomic_DNA"/>
</dbReference>